<dbReference type="GO" id="GO:0046872">
    <property type="term" value="F:metal ion binding"/>
    <property type="evidence" value="ECO:0007669"/>
    <property type="project" value="UniProtKB-KW"/>
</dbReference>
<evidence type="ECO:0000313" key="7">
    <source>
        <dbReference type="EMBL" id="KAA6367745.1"/>
    </source>
</evidence>
<gene>
    <name evidence="7" type="ORF">EZS28_036728</name>
</gene>
<dbReference type="Gene3D" id="3.40.50.1000">
    <property type="entry name" value="HAD superfamily/HAD-like"/>
    <property type="match status" value="1"/>
</dbReference>
<organism evidence="7 8">
    <name type="scientific">Streblomastix strix</name>
    <dbReference type="NCBI Taxonomy" id="222440"/>
    <lineage>
        <taxon>Eukaryota</taxon>
        <taxon>Metamonada</taxon>
        <taxon>Preaxostyla</taxon>
        <taxon>Oxymonadida</taxon>
        <taxon>Streblomastigidae</taxon>
        <taxon>Streblomastix</taxon>
    </lineage>
</organism>
<accession>A0A5J4UDS2</accession>
<keyword evidence="2" id="KW-0479">Metal-binding</keyword>
<dbReference type="InterPro" id="IPR006544">
    <property type="entry name" value="P-type_TPase_V"/>
</dbReference>
<dbReference type="InterPro" id="IPR023214">
    <property type="entry name" value="HAD_sf"/>
</dbReference>
<protein>
    <submittedName>
        <fullName evidence="7">Uncharacterized protein</fullName>
    </submittedName>
</protein>
<feature type="non-terminal residue" evidence="7">
    <location>
        <position position="248"/>
    </location>
</feature>
<name>A0A5J4UDS2_9EUKA</name>
<dbReference type="InterPro" id="IPR036412">
    <property type="entry name" value="HAD-like_sf"/>
</dbReference>
<dbReference type="GO" id="GO:0140358">
    <property type="term" value="F:P-type transmembrane transporter activity"/>
    <property type="evidence" value="ECO:0007669"/>
    <property type="project" value="InterPro"/>
</dbReference>
<reference evidence="7 8" key="1">
    <citation type="submission" date="2019-03" db="EMBL/GenBank/DDBJ databases">
        <title>Single cell metagenomics reveals metabolic interactions within the superorganism composed of flagellate Streblomastix strix and complex community of Bacteroidetes bacteria on its surface.</title>
        <authorList>
            <person name="Treitli S.C."/>
            <person name="Kolisko M."/>
            <person name="Husnik F."/>
            <person name="Keeling P."/>
            <person name="Hampl V."/>
        </authorList>
    </citation>
    <scope>NUCLEOTIDE SEQUENCE [LARGE SCALE GENOMIC DNA]</scope>
    <source>
        <strain evidence="7">ST1C</strain>
    </source>
</reference>
<dbReference type="GO" id="GO:0016020">
    <property type="term" value="C:membrane"/>
    <property type="evidence" value="ECO:0007669"/>
    <property type="project" value="UniProtKB-SubCell"/>
</dbReference>
<dbReference type="EMBL" id="SNRW01018020">
    <property type="protein sequence ID" value="KAA6367745.1"/>
    <property type="molecule type" value="Genomic_DNA"/>
</dbReference>
<dbReference type="GO" id="GO:0005524">
    <property type="term" value="F:ATP binding"/>
    <property type="evidence" value="ECO:0007669"/>
    <property type="project" value="UniProtKB-KW"/>
</dbReference>
<sequence>MPQNKDDTQISITTYGTFVCRPIGAEIKVILKIFDFTTPLQRMSVIVLLSSLLQQQQTQYQQSSSSSSLQQSTIGIINENASACSMNSVPTILSNRPIKAVHSSPMQLTINQPEVDNISEIKDFESYQIEIEKNAIKQTQSSDDGQSVEWKSNDYPDWKFNPETLCLLYQPQEQKQIITGIGIDEDQQFILRKSITLFAKINFLSCVFAWMSQYVKDHPVESLMDHGQLIGICGDGANDCGALNTAHV</sequence>
<evidence type="ECO:0000313" key="8">
    <source>
        <dbReference type="Proteomes" id="UP000324800"/>
    </source>
</evidence>
<evidence type="ECO:0000256" key="1">
    <source>
        <dbReference type="ARBA" id="ARBA00004141"/>
    </source>
</evidence>
<dbReference type="GO" id="GO:0019829">
    <property type="term" value="F:ATPase-coupled monoatomic cation transmembrane transporter activity"/>
    <property type="evidence" value="ECO:0007669"/>
    <property type="project" value="TreeGrafter"/>
</dbReference>
<evidence type="ECO:0000256" key="3">
    <source>
        <dbReference type="ARBA" id="ARBA00022741"/>
    </source>
</evidence>
<evidence type="ECO:0000256" key="6">
    <source>
        <dbReference type="ARBA" id="ARBA00022967"/>
    </source>
</evidence>
<keyword evidence="3" id="KW-0547">Nucleotide-binding</keyword>
<dbReference type="OrthoDB" id="48943at2759"/>
<dbReference type="SUPFAM" id="SSF56784">
    <property type="entry name" value="HAD-like"/>
    <property type="match status" value="1"/>
</dbReference>
<comment type="caution">
    <text evidence="7">The sequence shown here is derived from an EMBL/GenBank/DDBJ whole genome shotgun (WGS) entry which is preliminary data.</text>
</comment>
<dbReference type="AlphaFoldDB" id="A0A5J4UDS2"/>
<dbReference type="Proteomes" id="UP000324800">
    <property type="component" value="Unassembled WGS sequence"/>
</dbReference>
<keyword evidence="5" id="KW-0460">Magnesium</keyword>
<keyword evidence="6" id="KW-1278">Translocase</keyword>
<evidence type="ECO:0000256" key="2">
    <source>
        <dbReference type="ARBA" id="ARBA00022723"/>
    </source>
</evidence>
<keyword evidence="4" id="KW-0067">ATP-binding</keyword>
<evidence type="ECO:0000256" key="5">
    <source>
        <dbReference type="ARBA" id="ARBA00022842"/>
    </source>
</evidence>
<comment type="subcellular location">
    <subcellularLocation>
        <location evidence="1">Membrane</location>
        <topology evidence="1">Multi-pass membrane protein</topology>
    </subcellularLocation>
</comment>
<evidence type="ECO:0000256" key="4">
    <source>
        <dbReference type="ARBA" id="ARBA00022840"/>
    </source>
</evidence>
<dbReference type="PANTHER" id="PTHR45630">
    <property type="entry name" value="CATION-TRANSPORTING ATPASE-RELATED"/>
    <property type="match status" value="1"/>
</dbReference>
<proteinExistence type="predicted"/>